<evidence type="ECO:0000313" key="3">
    <source>
        <dbReference type="EMBL" id="TDC94357.1"/>
    </source>
</evidence>
<gene>
    <name evidence="3" type="ORF">E1161_07330</name>
</gene>
<feature type="transmembrane region" description="Helical" evidence="2">
    <location>
        <begin position="107"/>
        <end position="129"/>
    </location>
</feature>
<comment type="caution">
    <text evidence="3">The sequence shown here is derived from an EMBL/GenBank/DDBJ whole genome shotgun (WGS) entry which is preliminary data.</text>
</comment>
<dbReference type="AlphaFoldDB" id="A0A4R4UQ45"/>
<name>A0A4R4UQ45_9PSEU</name>
<dbReference type="RefSeq" id="WP_132620937.1">
    <property type="nucleotide sequence ID" value="NZ_SMKV01000007.1"/>
</dbReference>
<keyword evidence="2" id="KW-1133">Transmembrane helix</keyword>
<feature type="region of interest" description="Disordered" evidence="1">
    <location>
        <begin position="1"/>
        <end position="38"/>
    </location>
</feature>
<keyword evidence="2" id="KW-0812">Transmembrane</keyword>
<evidence type="ECO:0000256" key="1">
    <source>
        <dbReference type="SAM" id="MobiDB-lite"/>
    </source>
</evidence>
<keyword evidence="2" id="KW-0472">Membrane</keyword>
<organism evidence="3 4">
    <name type="scientific">Saccharopolyspora aridisoli</name>
    <dbReference type="NCBI Taxonomy" id="2530385"/>
    <lineage>
        <taxon>Bacteria</taxon>
        <taxon>Bacillati</taxon>
        <taxon>Actinomycetota</taxon>
        <taxon>Actinomycetes</taxon>
        <taxon>Pseudonocardiales</taxon>
        <taxon>Pseudonocardiaceae</taxon>
        <taxon>Saccharopolyspora</taxon>
    </lineage>
</organism>
<accession>A0A4R4UQ45</accession>
<dbReference type="Proteomes" id="UP000294744">
    <property type="component" value="Unassembled WGS sequence"/>
</dbReference>
<dbReference type="EMBL" id="SMKV01000007">
    <property type="protein sequence ID" value="TDC94357.1"/>
    <property type="molecule type" value="Genomic_DNA"/>
</dbReference>
<reference evidence="3 4" key="1">
    <citation type="submission" date="2019-03" db="EMBL/GenBank/DDBJ databases">
        <title>Draft genome sequences of novel Actinobacteria.</title>
        <authorList>
            <person name="Sahin N."/>
            <person name="Ay H."/>
            <person name="Saygin H."/>
        </authorList>
    </citation>
    <scope>NUCLEOTIDE SEQUENCE [LARGE SCALE GENOMIC DNA]</scope>
    <source>
        <strain evidence="3 4">16K404</strain>
    </source>
</reference>
<evidence type="ECO:0008006" key="5">
    <source>
        <dbReference type="Google" id="ProtNLM"/>
    </source>
</evidence>
<keyword evidence="4" id="KW-1185">Reference proteome</keyword>
<proteinExistence type="predicted"/>
<evidence type="ECO:0000256" key="2">
    <source>
        <dbReference type="SAM" id="Phobius"/>
    </source>
</evidence>
<sequence>MMGEEKLAMTHPRGADDADHTTEEATTSADRSSWTTGAPSAVTRAKTSPVAVFALVFGLAAFIFALTGVLSPLAILFAIVGIVLGVMGRKKGLQPQLTGKGVATGGLVLAVIALLLGIIVIVGAVMGLIGPSLLGPVQQQFSNLIG</sequence>
<protein>
    <recommendedName>
        <fullName evidence="5">DUF4190 domain-containing protein</fullName>
    </recommendedName>
</protein>
<feature type="compositionally biased region" description="Basic and acidic residues" evidence="1">
    <location>
        <begin position="1"/>
        <end position="23"/>
    </location>
</feature>
<feature type="transmembrane region" description="Helical" evidence="2">
    <location>
        <begin position="53"/>
        <end position="86"/>
    </location>
</feature>
<evidence type="ECO:0000313" key="4">
    <source>
        <dbReference type="Proteomes" id="UP000294744"/>
    </source>
</evidence>
<dbReference type="OrthoDB" id="9856134at2"/>